<proteinExistence type="predicted"/>
<dbReference type="PANTHER" id="PTHR47842:SF3">
    <property type="entry name" value="DUF676 DOMAIN-CONTAINING PROTEIN"/>
    <property type="match status" value="1"/>
</dbReference>
<gene>
    <name evidence="2" type="ORF">K461DRAFT_219617</name>
</gene>
<feature type="region of interest" description="Disordered" evidence="1">
    <location>
        <begin position="310"/>
        <end position="426"/>
    </location>
</feature>
<dbReference type="AlphaFoldDB" id="A0A9P4JAD0"/>
<comment type="caution">
    <text evidence="2">The sequence shown here is derived from an EMBL/GenBank/DDBJ whole genome shotgun (WGS) entry which is preliminary data.</text>
</comment>
<organism evidence="2 3">
    <name type="scientific">Myriangium duriaei CBS 260.36</name>
    <dbReference type="NCBI Taxonomy" id="1168546"/>
    <lineage>
        <taxon>Eukaryota</taxon>
        <taxon>Fungi</taxon>
        <taxon>Dikarya</taxon>
        <taxon>Ascomycota</taxon>
        <taxon>Pezizomycotina</taxon>
        <taxon>Dothideomycetes</taxon>
        <taxon>Dothideomycetidae</taxon>
        <taxon>Myriangiales</taxon>
        <taxon>Myriangiaceae</taxon>
        <taxon>Myriangium</taxon>
    </lineage>
</organism>
<dbReference type="InterPro" id="IPR029058">
    <property type="entry name" value="AB_hydrolase_fold"/>
</dbReference>
<evidence type="ECO:0000256" key="1">
    <source>
        <dbReference type="SAM" id="MobiDB-lite"/>
    </source>
</evidence>
<feature type="compositionally biased region" description="Polar residues" evidence="1">
    <location>
        <begin position="174"/>
        <end position="200"/>
    </location>
</feature>
<feature type="compositionally biased region" description="Basic and acidic residues" evidence="1">
    <location>
        <begin position="371"/>
        <end position="391"/>
    </location>
</feature>
<dbReference type="PANTHER" id="PTHR47842">
    <property type="entry name" value="EXPRESSED PROTEIN"/>
    <property type="match status" value="1"/>
</dbReference>
<evidence type="ECO:0000313" key="3">
    <source>
        <dbReference type="Proteomes" id="UP000799439"/>
    </source>
</evidence>
<name>A0A9P4JAD0_9PEZI</name>
<dbReference type="EMBL" id="ML996081">
    <property type="protein sequence ID" value="KAF2157010.1"/>
    <property type="molecule type" value="Genomic_DNA"/>
</dbReference>
<dbReference type="Proteomes" id="UP000799439">
    <property type="component" value="Unassembled WGS sequence"/>
</dbReference>
<dbReference type="SUPFAM" id="SSF53474">
    <property type="entry name" value="alpha/beta-Hydrolases"/>
    <property type="match status" value="1"/>
</dbReference>
<reference evidence="2" key="1">
    <citation type="journal article" date="2020" name="Stud. Mycol.">
        <title>101 Dothideomycetes genomes: a test case for predicting lifestyles and emergence of pathogens.</title>
        <authorList>
            <person name="Haridas S."/>
            <person name="Albert R."/>
            <person name="Binder M."/>
            <person name="Bloem J."/>
            <person name="Labutti K."/>
            <person name="Salamov A."/>
            <person name="Andreopoulos B."/>
            <person name="Baker S."/>
            <person name="Barry K."/>
            <person name="Bills G."/>
            <person name="Bluhm B."/>
            <person name="Cannon C."/>
            <person name="Castanera R."/>
            <person name="Culley D."/>
            <person name="Daum C."/>
            <person name="Ezra D."/>
            <person name="Gonzalez J."/>
            <person name="Henrissat B."/>
            <person name="Kuo A."/>
            <person name="Liang C."/>
            <person name="Lipzen A."/>
            <person name="Lutzoni F."/>
            <person name="Magnuson J."/>
            <person name="Mondo S."/>
            <person name="Nolan M."/>
            <person name="Ohm R."/>
            <person name="Pangilinan J."/>
            <person name="Park H.-J."/>
            <person name="Ramirez L."/>
            <person name="Alfaro M."/>
            <person name="Sun H."/>
            <person name="Tritt A."/>
            <person name="Yoshinaga Y."/>
            <person name="Zwiers L.-H."/>
            <person name="Turgeon B."/>
            <person name="Goodwin S."/>
            <person name="Spatafora J."/>
            <person name="Crous P."/>
            <person name="Grigoriev I."/>
        </authorList>
    </citation>
    <scope>NUCLEOTIDE SEQUENCE</scope>
    <source>
        <strain evidence="2">CBS 260.36</strain>
    </source>
</reference>
<keyword evidence="3" id="KW-1185">Reference proteome</keyword>
<feature type="region of interest" description="Disordered" evidence="1">
    <location>
        <begin position="170"/>
        <end position="200"/>
    </location>
</feature>
<feature type="compositionally biased region" description="Polar residues" evidence="1">
    <location>
        <begin position="353"/>
        <end position="369"/>
    </location>
</feature>
<feature type="compositionally biased region" description="Basic residues" evidence="1">
    <location>
        <begin position="475"/>
        <end position="484"/>
    </location>
</feature>
<dbReference type="Gene3D" id="3.40.50.1820">
    <property type="entry name" value="alpha/beta hydrolase"/>
    <property type="match status" value="1"/>
</dbReference>
<dbReference type="OrthoDB" id="3248508at2759"/>
<evidence type="ECO:0008006" key="4">
    <source>
        <dbReference type="Google" id="ProtNLM"/>
    </source>
</evidence>
<evidence type="ECO:0000313" key="2">
    <source>
        <dbReference type="EMBL" id="KAF2157010.1"/>
    </source>
</evidence>
<sequence>MSQASAWATLHIPFSGQDNRRRSTDSIRPKETNAQLDKRKLLLIYIHGFMGDERSFQSFPAHVHNVVTTLLAESHVVHSKIYPRYRSKNNISIARDDFSRWLTPHESQSTDVILLGHSMGGLLSVEVALMPSQQRLGLQHRILGTLNLDVPFLGMHPRVVKSGLQSLFLPSPDKSANTPESGHLTTTSSQPGPSQASGELLNLTSSETGANFNHAFQNDINLPVRRGWESVLHFVNKHSSNLYQGTKRLVTAHMEFGGAMADYSGLRSRYAKIRCLEESSDDVRKSAFENKFTPARIRFVNYYTACNGRPKREKSPVAADSDNQDSNTSSEQETKVHSDSEAPRSNEIDNKDSGTTSDQPLSPNRSASVTAKEDKGHVPEIFETLRIKDGAENSENISPLSTTPGPAPQISVLPANDGHQNDDDNAPLIQLENSLTSQQGLTELLVPTSTEESDRSSTCPSPKGNEESADDSKSSKKKQKKPAKDHKFCALPPKDNGGNRDPVWVRVFMKDIDEVTAHCGLFFSDSPTYAYLVSDVAERIKEWVQEAESERVVKLMMMMDDEVD</sequence>
<feature type="compositionally biased region" description="Polar residues" evidence="1">
    <location>
        <begin position="393"/>
        <end position="404"/>
    </location>
</feature>
<feature type="compositionally biased region" description="Basic and acidic residues" evidence="1">
    <location>
        <begin position="464"/>
        <end position="474"/>
    </location>
</feature>
<accession>A0A9P4JAD0</accession>
<protein>
    <recommendedName>
        <fullName evidence="4">DUF676 domain-containing protein</fullName>
    </recommendedName>
</protein>
<feature type="compositionally biased region" description="Basic and acidic residues" evidence="1">
    <location>
        <begin position="332"/>
        <end position="352"/>
    </location>
</feature>
<feature type="region of interest" description="Disordered" evidence="1">
    <location>
        <begin position="445"/>
        <end position="495"/>
    </location>
</feature>